<dbReference type="InterPro" id="IPR023214">
    <property type="entry name" value="HAD_sf"/>
</dbReference>
<accession>F2NWA2</accession>
<dbReference type="RefSeq" id="WP_013702276.1">
    <property type="nucleotide sequence ID" value="NC_015385.1"/>
</dbReference>
<evidence type="ECO:0000313" key="5">
    <source>
        <dbReference type="EMBL" id="AEB15023.1"/>
    </source>
</evidence>
<dbReference type="InterPro" id="IPR036412">
    <property type="entry name" value="HAD-like_sf"/>
</dbReference>
<name>F2NWA2_TRES6</name>
<evidence type="ECO:0000256" key="3">
    <source>
        <dbReference type="ARBA" id="ARBA00006171"/>
    </source>
</evidence>
<dbReference type="PANTHER" id="PTHR43434">
    <property type="entry name" value="PHOSPHOGLYCOLATE PHOSPHATASE"/>
    <property type="match status" value="1"/>
</dbReference>
<dbReference type="Pfam" id="PF00702">
    <property type="entry name" value="Hydrolase"/>
    <property type="match status" value="1"/>
</dbReference>
<dbReference type="OrthoDB" id="358703at2"/>
<proteinExistence type="inferred from homology"/>
<dbReference type="GO" id="GO:0006281">
    <property type="term" value="P:DNA repair"/>
    <property type="evidence" value="ECO:0007669"/>
    <property type="project" value="TreeGrafter"/>
</dbReference>
<dbReference type="InterPro" id="IPR050155">
    <property type="entry name" value="HAD-like_hydrolase_sf"/>
</dbReference>
<dbReference type="SUPFAM" id="SSF56784">
    <property type="entry name" value="HAD-like"/>
    <property type="match status" value="1"/>
</dbReference>
<evidence type="ECO:0000256" key="1">
    <source>
        <dbReference type="ARBA" id="ARBA00000830"/>
    </source>
</evidence>
<dbReference type="EMBL" id="CP002631">
    <property type="protein sequence ID" value="AEB15023.1"/>
    <property type="molecule type" value="Genomic_DNA"/>
</dbReference>
<dbReference type="EC" id="3.1.3.18" evidence="4"/>
<dbReference type="HOGENOM" id="CLU_1282734_0_0_12"/>
<comment type="pathway">
    <text evidence="2">Organic acid metabolism; glycolate biosynthesis; glycolate from 2-phosphoglycolate: step 1/1.</text>
</comment>
<evidence type="ECO:0000256" key="2">
    <source>
        <dbReference type="ARBA" id="ARBA00004818"/>
    </source>
</evidence>
<reference evidence="5 6" key="1">
    <citation type="journal article" date="2011" name="Stand. Genomic Sci.">
        <title>Complete genome sequence of Treponema succinifaciens type strain (6091).</title>
        <authorList>
            <person name="Han C."/>
            <person name="Gronow S."/>
            <person name="Teshima H."/>
            <person name="Lapidus A."/>
            <person name="Nolan M."/>
            <person name="Lucas S."/>
            <person name="Hammon N."/>
            <person name="Deshpande S."/>
            <person name="Cheng J.F."/>
            <person name="Zeytun A."/>
            <person name="Tapia R."/>
            <person name="Goodwin L."/>
            <person name="Pitluck S."/>
            <person name="Liolios K."/>
            <person name="Pagani I."/>
            <person name="Ivanova N."/>
            <person name="Mavromatis K."/>
            <person name="Mikhailova N."/>
            <person name="Huntemann M."/>
            <person name="Pati A."/>
            <person name="Chen A."/>
            <person name="Palaniappan K."/>
            <person name="Land M."/>
            <person name="Hauser L."/>
            <person name="Brambilla E.M."/>
            <person name="Rohde M."/>
            <person name="Goker M."/>
            <person name="Woyke T."/>
            <person name="Bristow J."/>
            <person name="Eisen J.A."/>
            <person name="Markowitz V."/>
            <person name="Hugenholtz P."/>
            <person name="Kyrpides N.C."/>
            <person name="Klenk H.P."/>
            <person name="Detter J.C."/>
        </authorList>
    </citation>
    <scope>NUCLEOTIDE SEQUENCE [LARGE SCALE GENOMIC DNA]</scope>
    <source>
        <strain evidence="6">ATCC 33096 / DSM 2489 / 6091</strain>
    </source>
</reference>
<protein>
    <recommendedName>
        <fullName evidence="4">phosphoglycolate phosphatase</fullName>
        <ecNumber evidence="4">3.1.3.18</ecNumber>
    </recommendedName>
</protein>
<keyword evidence="6" id="KW-1185">Reference proteome</keyword>
<dbReference type="KEGG" id="tsu:Tresu_2154"/>
<dbReference type="Gene3D" id="3.40.50.1000">
    <property type="entry name" value="HAD superfamily/HAD-like"/>
    <property type="match status" value="1"/>
</dbReference>
<dbReference type="STRING" id="869209.Tresu_2154"/>
<dbReference type="GeneID" id="302999276"/>
<keyword evidence="5" id="KW-0378">Hydrolase</keyword>
<dbReference type="SFLD" id="SFLDG01129">
    <property type="entry name" value="C1.5:_HAD__Beta-PGM__Phosphata"/>
    <property type="match status" value="1"/>
</dbReference>
<evidence type="ECO:0000256" key="4">
    <source>
        <dbReference type="ARBA" id="ARBA00013078"/>
    </source>
</evidence>
<comment type="similarity">
    <text evidence="3">Belongs to the HAD-like hydrolase superfamily. CbbY/CbbZ/Gph/YieH family.</text>
</comment>
<dbReference type="GO" id="GO:0008967">
    <property type="term" value="F:phosphoglycolate phosphatase activity"/>
    <property type="evidence" value="ECO:0007669"/>
    <property type="project" value="UniProtKB-EC"/>
</dbReference>
<dbReference type="PANTHER" id="PTHR43434:SF1">
    <property type="entry name" value="PHOSPHOGLYCOLATE PHOSPHATASE"/>
    <property type="match status" value="1"/>
</dbReference>
<evidence type="ECO:0000313" key="6">
    <source>
        <dbReference type="Proteomes" id="UP000006852"/>
    </source>
</evidence>
<dbReference type="eggNOG" id="COG0637">
    <property type="taxonomic scope" value="Bacteria"/>
</dbReference>
<reference evidence="6" key="2">
    <citation type="submission" date="2011-04" db="EMBL/GenBank/DDBJ databases">
        <title>The complete genome of chromosome of Treponema succinifaciens DSM 2489.</title>
        <authorList>
            <person name="Lucas S."/>
            <person name="Copeland A."/>
            <person name="Lapidus A."/>
            <person name="Bruce D."/>
            <person name="Goodwin L."/>
            <person name="Pitluck S."/>
            <person name="Peters L."/>
            <person name="Kyrpides N."/>
            <person name="Mavromatis K."/>
            <person name="Ivanova N."/>
            <person name="Ovchinnikova G."/>
            <person name="Teshima H."/>
            <person name="Detter J.C."/>
            <person name="Tapia R."/>
            <person name="Han C."/>
            <person name="Land M."/>
            <person name="Hauser L."/>
            <person name="Markowitz V."/>
            <person name="Cheng J.-F."/>
            <person name="Hugenholtz P."/>
            <person name="Woyke T."/>
            <person name="Wu D."/>
            <person name="Gronow S."/>
            <person name="Wellnitz S."/>
            <person name="Brambilla E."/>
            <person name="Klenk H.-P."/>
            <person name="Eisen J.A."/>
        </authorList>
    </citation>
    <scope>NUCLEOTIDE SEQUENCE [LARGE SCALE GENOMIC DNA]</scope>
    <source>
        <strain evidence="6">ATCC 33096 / DSM 2489 / 6091</strain>
    </source>
</reference>
<dbReference type="AlphaFoldDB" id="F2NWA2"/>
<dbReference type="SFLD" id="SFLDS00003">
    <property type="entry name" value="Haloacid_Dehalogenase"/>
    <property type="match status" value="1"/>
</dbReference>
<sequence length="218" mass="24382">MKLYSIPRKIKTFIFDIDGTLYTSPEFVAEQVDVQIRHYAHINGISEDSARSMIEDYRKKWSAEHGGKKISLGNTFPAFGVDIETSIKWRNELLQPEKFLSPDLKLKEFLGELKKSFNLICVTNNPVKAARRTLDAVGISDLIPEVIGLDTCMKSKPAKEMLELAAKKTSSEFSECVSVGDRFDIDIALPLELGMGGILVDGAHDVVKILDEISDKIY</sequence>
<gene>
    <name evidence="5" type="ordered locus">Tresu_2154</name>
</gene>
<dbReference type="Proteomes" id="UP000006852">
    <property type="component" value="Chromosome"/>
</dbReference>
<comment type="catalytic activity">
    <reaction evidence="1">
        <text>2-phosphoglycolate + H2O = glycolate + phosphate</text>
        <dbReference type="Rhea" id="RHEA:14369"/>
        <dbReference type="ChEBI" id="CHEBI:15377"/>
        <dbReference type="ChEBI" id="CHEBI:29805"/>
        <dbReference type="ChEBI" id="CHEBI:43474"/>
        <dbReference type="ChEBI" id="CHEBI:58033"/>
        <dbReference type="EC" id="3.1.3.18"/>
    </reaction>
</comment>
<organism evidence="5 6">
    <name type="scientific">Treponema succinifaciens (strain ATCC 33096 / DSM 2489 / 6091)</name>
    <dbReference type="NCBI Taxonomy" id="869209"/>
    <lineage>
        <taxon>Bacteria</taxon>
        <taxon>Pseudomonadati</taxon>
        <taxon>Spirochaetota</taxon>
        <taxon>Spirochaetia</taxon>
        <taxon>Spirochaetales</taxon>
        <taxon>Treponemataceae</taxon>
        <taxon>Treponema</taxon>
    </lineage>
</organism>